<dbReference type="InterPro" id="IPR000084">
    <property type="entry name" value="PE-PGRS_N"/>
</dbReference>
<organism evidence="2 3">
    <name type="scientific">Nocardia aobensis</name>
    <dbReference type="NCBI Taxonomy" id="257277"/>
    <lineage>
        <taxon>Bacteria</taxon>
        <taxon>Bacillati</taxon>
        <taxon>Actinomycetota</taxon>
        <taxon>Actinomycetes</taxon>
        <taxon>Mycobacteriales</taxon>
        <taxon>Nocardiaceae</taxon>
        <taxon>Nocardia</taxon>
    </lineage>
</organism>
<evidence type="ECO:0000259" key="1">
    <source>
        <dbReference type="Pfam" id="PF00934"/>
    </source>
</evidence>
<dbReference type="Pfam" id="PF00934">
    <property type="entry name" value="PE"/>
    <property type="match status" value="1"/>
</dbReference>
<proteinExistence type="predicted"/>
<feature type="domain" description="PE" evidence="1">
    <location>
        <begin position="3"/>
        <end position="70"/>
    </location>
</feature>
<evidence type="ECO:0000313" key="2">
    <source>
        <dbReference type="EMBL" id="MFF0498849.1"/>
    </source>
</evidence>
<dbReference type="Proteomes" id="UP001601442">
    <property type="component" value="Unassembled WGS sequence"/>
</dbReference>
<protein>
    <submittedName>
        <fullName evidence="2">PE domain-containing protein</fullName>
    </submittedName>
</protein>
<dbReference type="RefSeq" id="WP_387396637.1">
    <property type="nucleotide sequence ID" value="NZ_JBIAMT010000003.1"/>
</dbReference>
<accession>A0ABW6P6S0</accession>
<comment type="caution">
    <text evidence="2">The sequence shown here is derived from an EMBL/GenBank/DDBJ whole genome shotgun (WGS) entry which is preliminary data.</text>
</comment>
<sequence length="106" mass="11109">MYLQFSPEVIAAVYSTNTATASTLAELMRLASVASEPIAAGADPVSVGLSAAFKSYKSGYYNITDNGISKFHEGNGKLPESIHRYEFGDSAGGARVKAADPGIVYV</sequence>
<keyword evidence="3" id="KW-1185">Reference proteome</keyword>
<evidence type="ECO:0000313" key="3">
    <source>
        <dbReference type="Proteomes" id="UP001601442"/>
    </source>
</evidence>
<name>A0ABW6P6S0_9NOCA</name>
<gene>
    <name evidence="2" type="ORF">ACFYU5_20755</name>
</gene>
<reference evidence="2 3" key="1">
    <citation type="submission" date="2024-10" db="EMBL/GenBank/DDBJ databases">
        <title>The Natural Products Discovery Center: Release of the First 8490 Sequenced Strains for Exploring Actinobacteria Biosynthetic Diversity.</title>
        <authorList>
            <person name="Kalkreuter E."/>
            <person name="Kautsar S.A."/>
            <person name="Yang D."/>
            <person name="Bader C.D."/>
            <person name="Teijaro C.N."/>
            <person name="Fluegel L."/>
            <person name="Davis C.M."/>
            <person name="Simpson J.R."/>
            <person name="Lauterbach L."/>
            <person name="Steele A.D."/>
            <person name="Gui C."/>
            <person name="Meng S."/>
            <person name="Li G."/>
            <person name="Viehrig K."/>
            <person name="Ye F."/>
            <person name="Su P."/>
            <person name="Kiefer A.F."/>
            <person name="Nichols A."/>
            <person name="Cepeda A.J."/>
            <person name="Yan W."/>
            <person name="Fan B."/>
            <person name="Jiang Y."/>
            <person name="Adhikari A."/>
            <person name="Zheng C.-J."/>
            <person name="Schuster L."/>
            <person name="Cowan T.M."/>
            <person name="Smanski M.J."/>
            <person name="Chevrette M.G."/>
            <person name="De Carvalho L.P.S."/>
            <person name="Shen B."/>
        </authorList>
    </citation>
    <scope>NUCLEOTIDE SEQUENCE [LARGE SCALE GENOMIC DNA]</scope>
    <source>
        <strain evidence="2 3">NPDC004119</strain>
    </source>
</reference>
<dbReference type="EMBL" id="JBIAMT010000003">
    <property type="protein sequence ID" value="MFF0498849.1"/>
    <property type="molecule type" value="Genomic_DNA"/>
</dbReference>